<dbReference type="EnsemblPlants" id="AVESA.00010b.r2.6AG1050800.1">
    <property type="protein sequence ID" value="AVESA.00010b.r2.6AG1050800.1.CDS"/>
    <property type="gene ID" value="AVESA.00010b.r2.6AG1050800"/>
</dbReference>
<dbReference type="Proteomes" id="UP001732700">
    <property type="component" value="Chromosome 6A"/>
</dbReference>
<reference evidence="1" key="2">
    <citation type="submission" date="2025-09" db="UniProtKB">
        <authorList>
            <consortium name="EnsemblPlants"/>
        </authorList>
    </citation>
    <scope>IDENTIFICATION</scope>
</reference>
<evidence type="ECO:0000313" key="1">
    <source>
        <dbReference type="EnsemblPlants" id="AVESA.00010b.r2.6AG1050800.1.CDS"/>
    </source>
</evidence>
<accession>A0ACD5YWM4</accession>
<sequence length="386" mass="43354">MKKLLYDKKGLRIEGYTGDLAFYNMDRVELMEISDVSDIPLSDLKRLNSLRSIHFKRCNRMVFGELNDTVVLHSVANLHIEELQITGELFSHVLRCFPAVSELIIKKCKSLDFLSMEDGGLWDLRMLQSFTGYDCGKLFFGWPMGQVGRGAHAFKPFPPSLTELDISFEPSMQSMGLLSNLTSLTSLSLTHSRELTMNGFNPLITVNLKKLCVDYLDQEGISIAGYVLSEIARSKQMHAGSLLLEEFKVNCISEVTAPICSHLAATLHTLEFCFDKKVTAFTEEQEQALQLLTSLQSLQFRYCENLQSLPRGLDGLSSLKILGIQGCEEILSLPPKEGFPTSLGSLKLIYCRPELTEQALKLRGRGPWFLVKITVFKTDPPRAVDL</sequence>
<reference evidence="1" key="1">
    <citation type="submission" date="2021-05" db="EMBL/GenBank/DDBJ databases">
        <authorList>
            <person name="Scholz U."/>
            <person name="Mascher M."/>
            <person name="Fiebig A."/>
        </authorList>
    </citation>
    <scope>NUCLEOTIDE SEQUENCE [LARGE SCALE GENOMIC DNA]</scope>
</reference>
<name>A0ACD5YWM4_AVESA</name>
<proteinExistence type="predicted"/>
<protein>
    <submittedName>
        <fullName evidence="1">Uncharacterized protein</fullName>
    </submittedName>
</protein>
<keyword evidence="2" id="KW-1185">Reference proteome</keyword>
<evidence type="ECO:0000313" key="2">
    <source>
        <dbReference type="Proteomes" id="UP001732700"/>
    </source>
</evidence>
<organism evidence="1 2">
    <name type="scientific">Avena sativa</name>
    <name type="common">Oat</name>
    <dbReference type="NCBI Taxonomy" id="4498"/>
    <lineage>
        <taxon>Eukaryota</taxon>
        <taxon>Viridiplantae</taxon>
        <taxon>Streptophyta</taxon>
        <taxon>Embryophyta</taxon>
        <taxon>Tracheophyta</taxon>
        <taxon>Spermatophyta</taxon>
        <taxon>Magnoliopsida</taxon>
        <taxon>Liliopsida</taxon>
        <taxon>Poales</taxon>
        <taxon>Poaceae</taxon>
        <taxon>BOP clade</taxon>
        <taxon>Pooideae</taxon>
        <taxon>Poodae</taxon>
        <taxon>Poeae</taxon>
        <taxon>Poeae Chloroplast Group 1 (Aveneae type)</taxon>
        <taxon>Aveninae</taxon>
        <taxon>Avena</taxon>
    </lineage>
</organism>